<dbReference type="InterPro" id="IPR038029">
    <property type="entry name" value="GbiG_N_sf"/>
</dbReference>
<dbReference type="Pfam" id="PF01890">
    <property type="entry name" value="CbiG_C"/>
    <property type="match status" value="1"/>
</dbReference>
<reference evidence="3" key="1">
    <citation type="submission" date="2007-06" db="EMBL/GenBank/DDBJ databases">
        <title>Complete sequence of Methanococcus vannielii SB.</title>
        <authorList>
            <consortium name="US DOE Joint Genome Institute"/>
            <person name="Copeland A."/>
            <person name="Lucas S."/>
            <person name="Lapidus A."/>
            <person name="Barry K."/>
            <person name="Glavina del Rio T."/>
            <person name="Dalin E."/>
            <person name="Tice H."/>
            <person name="Pitluck S."/>
            <person name="Chain P."/>
            <person name="Malfatti S."/>
            <person name="Shin M."/>
            <person name="Vergez L."/>
            <person name="Schmutz J."/>
            <person name="Larimer F."/>
            <person name="Land M."/>
            <person name="Hauser L."/>
            <person name="Kyrpides N."/>
            <person name="Anderson I."/>
            <person name="Sieprawska-Lupa M."/>
            <person name="Whitman W.B."/>
            <person name="Richardson P."/>
        </authorList>
    </citation>
    <scope>NUCLEOTIDE SEQUENCE [LARGE SCALE GENOMIC DNA]</scope>
    <source>
        <strain evidence="3">SB</strain>
    </source>
</reference>
<evidence type="ECO:0000259" key="1">
    <source>
        <dbReference type="Pfam" id="PF01890"/>
    </source>
</evidence>
<protein>
    <submittedName>
        <fullName evidence="3">Cobalamin (Vitamin B12) biosynthesis CbiG protein</fullName>
    </submittedName>
</protein>
<dbReference type="OrthoDB" id="4722at2157"/>
<dbReference type="Gene3D" id="3.30.420.180">
    <property type="entry name" value="CobE/GbiG C-terminal domain"/>
    <property type="match status" value="1"/>
</dbReference>
<dbReference type="SUPFAM" id="SSF159664">
    <property type="entry name" value="CobE/GbiG C-terminal domain-like"/>
    <property type="match status" value="1"/>
</dbReference>
<gene>
    <name evidence="3" type="ordered locus">Mevan_0903</name>
</gene>
<dbReference type="Proteomes" id="UP000001107">
    <property type="component" value="Chromosome"/>
</dbReference>
<keyword evidence="4" id="KW-1185">Reference proteome</keyword>
<name>A6UQN6_METVS</name>
<evidence type="ECO:0000313" key="3">
    <source>
        <dbReference type="EMBL" id="ABR54808.1"/>
    </source>
</evidence>
<dbReference type="Gene3D" id="3.40.50.11220">
    <property type="match status" value="1"/>
</dbReference>
<dbReference type="STRING" id="406327.Mevan_0903"/>
<proteinExistence type="predicted"/>
<organism evidence="3 4">
    <name type="scientific">Methanococcus vannielii (strain ATCC 35089 / DSM 1224 / JCM 13029 / OCM 148 / SB)</name>
    <dbReference type="NCBI Taxonomy" id="406327"/>
    <lineage>
        <taxon>Archaea</taxon>
        <taxon>Methanobacteriati</taxon>
        <taxon>Methanobacteriota</taxon>
        <taxon>Methanomada group</taxon>
        <taxon>Methanococci</taxon>
        <taxon>Methanococcales</taxon>
        <taxon>Methanococcaceae</taxon>
        <taxon>Methanococcus</taxon>
    </lineage>
</organism>
<dbReference type="GO" id="GO:0009236">
    <property type="term" value="P:cobalamin biosynthetic process"/>
    <property type="evidence" value="ECO:0007669"/>
    <property type="project" value="InterPro"/>
</dbReference>
<evidence type="ECO:0000259" key="2">
    <source>
        <dbReference type="Pfam" id="PF11760"/>
    </source>
</evidence>
<dbReference type="HOGENOM" id="CLU_028397_0_0_2"/>
<dbReference type="PANTHER" id="PTHR37477">
    <property type="entry name" value="COBALT-PRECORRIN-5A HYDROLASE"/>
    <property type="match status" value="1"/>
</dbReference>
<dbReference type="InterPro" id="IPR002750">
    <property type="entry name" value="CobE/GbiG_C"/>
</dbReference>
<dbReference type="SUPFAM" id="SSF159672">
    <property type="entry name" value="CbiG N-terminal domain-like"/>
    <property type="match status" value="1"/>
</dbReference>
<accession>A6UQN6</accession>
<dbReference type="RefSeq" id="WP_011972709.1">
    <property type="nucleotide sequence ID" value="NC_009634.1"/>
</dbReference>
<dbReference type="GeneID" id="5326143"/>
<dbReference type="eggNOG" id="arCOG00651">
    <property type="taxonomic scope" value="Archaea"/>
</dbReference>
<feature type="domain" description="Cobalamin synthesis G N-terminal" evidence="2">
    <location>
        <begin position="44"/>
        <end position="116"/>
    </location>
</feature>
<dbReference type="InterPro" id="IPR036518">
    <property type="entry name" value="CobE/GbiG_C_sf"/>
</dbReference>
<dbReference type="PANTHER" id="PTHR37477:SF1">
    <property type="entry name" value="COBALT-PRECORRIN-5A HYDROLASE"/>
    <property type="match status" value="1"/>
</dbReference>
<dbReference type="AlphaFoldDB" id="A6UQN6"/>
<feature type="domain" description="CobE/GbiG C-terminal" evidence="1">
    <location>
        <begin position="193"/>
        <end position="321"/>
    </location>
</feature>
<dbReference type="EMBL" id="CP000742">
    <property type="protein sequence ID" value="ABR54808.1"/>
    <property type="molecule type" value="Genomic_DNA"/>
</dbReference>
<dbReference type="InterPro" id="IPR021744">
    <property type="entry name" value="CbiG_N"/>
</dbReference>
<dbReference type="Pfam" id="PF11760">
    <property type="entry name" value="CbiG_N"/>
    <property type="match status" value="1"/>
</dbReference>
<dbReference type="InterPro" id="IPR052553">
    <property type="entry name" value="CbiG_hydrolase"/>
</dbReference>
<dbReference type="KEGG" id="mvn:Mevan_0903"/>
<evidence type="ECO:0000313" key="4">
    <source>
        <dbReference type="Proteomes" id="UP000001107"/>
    </source>
</evidence>
<sequence>MIKIVYLTKNAENLAENVKTILDYYLYDSKLVKLSDFKKDGNESGYIFIMASGIVLRKFIDEIKNDKLKDPFVIIMDEAKNNIVPLLSNHIGKGNYFSELIGNSLGLNIVKTTATDSNNKVGVDELSRIYFLEVPKRKDILLINKKLLSDKPELVLPNTFKPINNLDKSYNISFHDKNSILVDNVELFQKTVSIGIGSKRNIEKNKVYWAVKKALYLRDIPSWRIDIFSTVDAKKNEDGILKTTEKFKKNIIIFENNEINELYSKFPLKKSEFVYNTIGAYGVSEPCAILGALSFKNEKNIDKVDLILKKMKKNGVSVSIAIV</sequence>